<sequence>MILKKNWNLNFIDRFFKCGNSHKSGFYRLTLKLWELLLRKFNDIRNCL</sequence>
<name>A0A0M4P022_LEPIR</name>
<dbReference type="Proteomes" id="UP000056502">
    <property type="component" value="Chromosome I"/>
</dbReference>
<dbReference type="EMBL" id="CP012603">
    <property type="protein sequence ID" value="ALE40267.1"/>
    <property type="molecule type" value="Genomic_DNA"/>
</dbReference>
<dbReference type="AlphaFoldDB" id="A0A0M4P022"/>
<protein>
    <submittedName>
        <fullName evidence="1">Uncharacterized protein</fullName>
    </submittedName>
</protein>
<accession>A0A0M4P022</accession>
<evidence type="ECO:0000313" key="1">
    <source>
        <dbReference type="EMBL" id="ALE40267.1"/>
    </source>
</evidence>
<reference evidence="1 2" key="1">
    <citation type="journal article" date="2015" name="Genome Announc.">
        <title>Whole-Genome Sequence of Leptospira interrogans Serovar Hardjo Subtype Hardjoprajitno Strain Norma, Isolated from Cattle in a Leptospirosis Outbreak in Brazil.</title>
        <authorList>
            <person name="Cosate M.R."/>
            <person name="Soares S.C."/>
            <person name="Mendes T.A."/>
            <person name="Raittz R.T."/>
            <person name="Moreira E.C."/>
            <person name="Leite R."/>
            <person name="Fernandes G.R."/>
            <person name="Haddad J.P."/>
            <person name="Ortega J.M."/>
        </authorList>
    </citation>
    <scope>NUCLEOTIDE SEQUENCE [LARGE SCALE GENOMIC DNA]</scope>
    <source>
        <strain evidence="1 2">Norma</strain>
    </source>
</reference>
<gene>
    <name evidence="1" type="ORF">G436_3106</name>
</gene>
<proteinExistence type="predicted"/>
<evidence type="ECO:0000313" key="2">
    <source>
        <dbReference type="Proteomes" id="UP000056502"/>
    </source>
</evidence>
<organism evidence="1">
    <name type="scientific">Leptospira interrogans serovar Hardjo str. Norma</name>
    <dbReference type="NCBI Taxonomy" id="1279460"/>
    <lineage>
        <taxon>Bacteria</taxon>
        <taxon>Pseudomonadati</taxon>
        <taxon>Spirochaetota</taxon>
        <taxon>Spirochaetia</taxon>
        <taxon>Leptospirales</taxon>
        <taxon>Leptospiraceae</taxon>
        <taxon>Leptospira</taxon>
    </lineage>
</organism>
<dbReference type="PATRIC" id="fig|1279460.3.peg.3148"/>